<feature type="region of interest" description="Disordered" evidence="1">
    <location>
        <begin position="162"/>
        <end position="191"/>
    </location>
</feature>
<accession>A0ABV2SGI8</accession>
<protein>
    <submittedName>
        <fullName evidence="2">Uncharacterized protein</fullName>
    </submittedName>
</protein>
<reference evidence="2 3" key="1">
    <citation type="submission" date="2024-06" db="EMBL/GenBank/DDBJ databases">
        <title>Genomic Encyclopedia of Type Strains, Phase V (KMG-V): Genome sequencing to study the core and pangenomes of soil and plant-associated prokaryotes.</title>
        <authorList>
            <person name="Whitman W."/>
        </authorList>
    </citation>
    <scope>NUCLEOTIDE SEQUENCE [LARGE SCALE GENOMIC DNA]</scope>
    <source>
        <strain evidence="2 3">NE40</strain>
    </source>
</reference>
<comment type="caution">
    <text evidence="2">The sequence shown here is derived from an EMBL/GenBank/DDBJ whole genome shotgun (WGS) entry which is preliminary data.</text>
</comment>
<evidence type="ECO:0000313" key="2">
    <source>
        <dbReference type="EMBL" id="MET4756897.1"/>
    </source>
</evidence>
<organism evidence="2 3">
    <name type="scientific">Endozoicomonas lisbonensis</name>
    <dbReference type="NCBI Taxonomy" id="3120522"/>
    <lineage>
        <taxon>Bacteria</taxon>
        <taxon>Pseudomonadati</taxon>
        <taxon>Pseudomonadota</taxon>
        <taxon>Gammaproteobacteria</taxon>
        <taxon>Oceanospirillales</taxon>
        <taxon>Endozoicomonadaceae</taxon>
        <taxon>Endozoicomonas</taxon>
    </lineage>
</organism>
<dbReference type="Proteomes" id="UP001549366">
    <property type="component" value="Unassembled WGS sequence"/>
</dbReference>
<gene>
    <name evidence="2" type="ORF">V5J35_002089</name>
</gene>
<sequence>MPEKKIDYKSRVKYQRPEHAMTKFSPEYFSLADKLLKPFALAGDSELSSILKKEHLDDFQSEYTGSRVRDFPPVKTLSLFMHQTASENKSCRNALITDNRDQSALGHESSRTDNSAYCKARQRLTESSLMVLLTQSGNNLDSGSLESWRWFDRRVVIADGSTLSMPDTDENQKVYPQHGSQKKGAEIHSCE</sequence>
<evidence type="ECO:0000313" key="3">
    <source>
        <dbReference type="Proteomes" id="UP001549366"/>
    </source>
</evidence>
<dbReference type="RefSeq" id="WP_354016337.1">
    <property type="nucleotide sequence ID" value="NZ_JBEWTB010000002.1"/>
</dbReference>
<evidence type="ECO:0000256" key="1">
    <source>
        <dbReference type="SAM" id="MobiDB-lite"/>
    </source>
</evidence>
<name>A0ABV2SGI8_9GAMM</name>
<proteinExistence type="predicted"/>
<dbReference type="EMBL" id="JBEWTB010000002">
    <property type="protein sequence ID" value="MET4756897.1"/>
    <property type="molecule type" value="Genomic_DNA"/>
</dbReference>
<keyword evidence="3" id="KW-1185">Reference proteome</keyword>